<dbReference type="EMBL" id="HBUE01138344">
    <property type="protein sequence ID" value="CAG6499691.1"/>
    <property type="molecule type" value="Transcribed_RNA"/>
</dbReference>
<name>A0A8D8G9E8_CULPI</name>
<evidence type="ECO:0000313" key="2">
    <source>
        <dbReference type="EMBL" id="CAG6499691.1"/>
    </source>
</evidence>
<dbReference type="AlphaFoldDB" id="A0A8D8G9E8"/>
<keyword evidence="1" id="KW-0812">Transmembrane</keyword>
<accession>A0A8D8G9E8</accession>
<protein>
    <submittedName>
        <fullName evidence="2">(northern house mosquito) hypothetical protein</fullName>
    </submittedName>
</protein>
<feature type="transmembrane region" description="Helical" evidence="1">
    <location>
        <begin position="64"/>
        <end position="87"/>
    </location>
</feature>
<evidence type="ECO:0000256" key="1">
    <source>
        <dbReference type="SAM" id="Phobius"/>
    </source>
</evidence>
<organism evidence="2">
    <name type="scientific">Culex pipiens</name>
    <name type="common">House mosquito</name>
    <dbReference type="NCBI Taxonomy" id="7175"/>
    <lineage>
        <taxon>Eukaryota</taxon>
        <taxon>Metazoa</taxon>
        <taxon>Ecdysozoa</taxon>
        <taxon>Arthropoda</taxon>
        <taxon>Hexapoda</taxon>
        <taxon>Insecta</taxon>
        <taxon>Pterygota</taxon>
        <taxon>Neoptera</taxon>
        <taxon>Endopterygota</taxon>
        <taxon>Diptera</taxon>
        <taxon>Nematocera</taxon>
        <taxon>Culicoidea</taxon>
        <taxon>Culicidae</taxon>
        <taxon>Culicinae</taxon>
        <taxon>Culicini</taxon>
        <taxon>Culex</taxon>
        <taxon>Culex</taxon>
    </lineage>
</organism>
<keyword evidence="1" id="KW-0472">Membrane</keyword>
<reference evidence="2" key="1">
    <citation type="submission" date="2021-05" db="EMBL/GenBank/DDBJ databases">
        <authorList>
            <person name="Alioto T."/>
            <person name="Alioto T."/>
            <person name="Gomez Garrido J."/>
        </authorList>
    </citation>
    <scope>NUCLEOTIDE SEQUENCE</scope>
</reference>
<proteinExistence type="predicted"/>
<sequence>MKEERAIDGVSATGLRSQCDIILTYYRKKQHRQTIVHRTATGRKSTGKAGGSEFFLQWANPASLLYSFFFVFKISAIICFKCMYYLLFKQASKQKIQQNESQFLKEICGERTWRDERSHTDQ</sequence>
<keyword evidence="1" id="KW-1133">Transmembrane helix</keyword>